<dbReference type="InterPro" id="IPR001509">
    <property type="entry name" value="Epimerase_deHydtase"/>
</dbReference>
<evidence type="ECO:0000313" key="3">
    <source>
        <dbReference type="Proteomes" id="UP000799757"/>
    </source>
</evidence>
<dbReference type="SUPFAM" id="SSF51735">
    <property type="entry name" value="NAD(P)-binding Rossmann-fold domains"/>
    <property type="match status" value="1"/>
</dbReference>
<gene>
    <name evidence="2" type="ORF">K505DRAFT_362470</name>
</gene>
<dbReference type="InterPro" id="IPR036291">
    <property type="entry name" value="NAD(P)-bd_dom_sf"/>
</dbReference>
<evidence type="ECO:0000313" key="2">
    <source>
        <dbReference type="EMBL" id="KAF2792902.1"/>
    </source>
</evidence>
<accession>A0A6A6X939</accession>
<feature type="domain" description="NAD-dependent epimerase/dehydratase" evidence="1">
    <location>
        <begin position="5"/>
        <end position="85"/>
    </location>
</feature>
<evidence type="ECO:0000259" key="1">
    <source>
        <dbReference type="Pfam" id="PF01370"/>
    </source>
</evidence>
<keyword evidence="3" id="KW-1185">Reference proteome</keyword>
<dbReference type="GO" id="GO:0005737">
    <property type="term" value="C:cytoplasm"/>
    <property type="evidence" value="ECO:0007669"/>
    <property type="project" value="TreeGrafter"/>
</dbReference>
<reference evidence="2" key="1">
    <citation type="journal article" date="2020" name="Stud. Mycol.">
        <title>101 Dothideomycetes genomes: a test case for predicting lifestyles and emergence of pathogens.</title>
        <authorList>
            <person name="Haridas S."/>
            <person name="Albert R."/>
            <person name="Binder M."/>
            <person name="Bloem J."/>
            <person name="Labutti K."/>
            <person name="Salamov A."/>
            <person name="Andreopoulos B."/>
            <person name="Baker S."/>
            <person name="Barry K."/>
            <person name="Bills G."/>
            <person name="Bluhm B."/>
            <person name="Cannon C."/>
            <person name="Castanera R."/>
            <person name="Culley D."/>
            <person name="Daum C."/>
            <person name="Ezra D."/>
            <person name="Gonzalez J."/>
            <person name="Henrissat B."/>
            <person name="Kuo A."/>
            <person name="Liang C."/>
            <person name="Lipzen A."/>
            <person name="Lutzoni F."/>
            <person name="Magnuson J."/>
            <person name="Mondo S."/>
            <person name="Nolan M."/>
            <person name="Ohm R."/>
            <person name="Pangilinan J."/>
            <person name="Park H.-J."/>
            <person name="Ramirez L."/>
            <person name="Alfaro M."/>
            <person name="Sun H."/>
            <person name="Tritt A."/>
            <person name="Yoshinaga Y."/>
            <person name="Zwiers L.-H."/>
            <person name="Turgeon B."/>
            <person name="Goodwin S."/>
            <person name="Spatafora J."/>
            <person name="Crous P."/>
            <person name="Grigoriev I."/>
        </authorList>
    </citation>
    <scope>NUCLEOTIDE SEQUENCE</scope>
    <source>
        <strain evidence="2">CBS 109.77</strain>
    </source>
</reference>
<dbReference type="AlphaFoldDB" id="A0A6A6X939"/>
<dbReference type="InterPro" id="IPR051783">
    <property type="entry name" value="NAD(P)-dependent_oxidoreduct"/>
</dbReference>
<dbReference type="Proteomes" id="UP000799757">
    <property type="component" value="Unassembled WGS sequence"/>
</dbReference>
<dbReference type="OrthoDB" id="10262413at2759"/>
<organism evidence="2 3">
    <name type="scientific">Melanomma pulvis-pyrius CBS 109.77</name>
    <dbReference type="NCBI Taxonomy" id="1314802"/>
    <lineage>
        <taxon>Eukaryota</taxon>
        <taxon>Fungi</taxon>
        <taxon>Dikarya</taxon>
        <taxon>Ascomycota</taxon>
        <taxon>Pezizomycotina</taxon>
        <taxon>Dothideomycetes</taxon>
        <taxon>Pleosporomycetidae</taxon>
        <taxon>Pleosporales</taxon>
        <taxon>Melanommataceae</taxon>
        <taxon>Melanomma</taxon>
    </lineage>
</organism>
<proteinExistence type="predicted"/>
<sequence length="355" mass="39176">MSQNILITGAAGYIGGSILADLIARSSSLIKKANISAAVRSEEQVQALSKLGINVLRLDLSDEKAVAEAVIQNQIDIVVHTASSIVGSLALNLIKALGQRREVSGDQVYFIHSSVTTMFSEEGGWPFGEVRDTDDLLGQEKQIEPGNPVRDSNILVTEQAKILGVTSFIVVVPYTYGRGTGECKKLSVNLSTYIRTSIAKRTVYKFDKDGNPPTAHISDVVALYTLIIMRILNKDLVPSGEKGYYFAMAHRYSWWNVMQRIAEAMHARRLVDEPEAKIWPSYEMAAESLGYPLLYMRAIGTSTGELVPVNAYKLGWNPKWDEEMFMNSMDDEVLAVLELDTAKASIFDTLLTTSN</sequence>
<dbReference type="Gene3D" id="3.40.50.720">
    <property type="entry name" value="NAD(P)-binding Rossmann-like Domain"/>
    <property type="match status" value="1"/>
</dbReference>
<dbReference type="Pfam" id="PF01370">
    <property type="entry name" value="Epimerase"/>
    <property type="match status" value="1"/>
</dbReference>
<dbReference type="GO" id="GO:0004029">
    <property type="term" value="F:aldehyde dehydrogenase (NAD+) activity"/>
    <property type="evidence" value="ECO:0007669"/>
    <property type="project" value="TreeGrafter"/>
</dbReference>
<name>A0A6A6X939_9PLEO</name>
<dbReference type="PANTHER" id="PTHR48079">
    <property type="entry name" value="PROTEIN YEEZ"/>
    <property type="match status" value="1"/>
</dbReference>
<protein>
    <submittedName>
        <fullName evidence="2">NAD(P)-binding protein</fullName>
    </submittedName>
</protein>
<dbReference type="PANTHER" id="PTHR48079:SF6">
    <property type="entry name" value="NAD(P)-BINDING DOMAIN-CONTAINING PROTEIN-RELATED"/>
    <property type="match status" value="1"/>
</dbReference>
<dbReference type="EMBL" id="MU001950">
    <property type="protein sequence ID" value="KAF2792902.1"/>
    <property type="molecule type" value="Genomic_DNA"/>
</dbReference>